<dbReference type="PROSITE" id="PS00584">
    <property type="entry name" value="PFKB_KINASES_2"/>
    <property type="match status" value="1"/>
</dbReference>
<proteinExistence type="inferred from homology"/>
<evidence type="ECO:0000259" key="4">
    <source>
        <dbReference type="Pfam" id="PF00294"/>
    </source>
</evidence>
<comment type="similarity">
    <text evidence="1">Belongs to the carbohydrate kinase PfkB family.</text>
</comment>
<sequence length="316" mass="34807">MNKVFCIGELLIDFIGKDIGKGLKNGVNFEKKAGGAPANVGAAVCKLGGESYFLGQVGNDSFGEFLVDMLKNIGINTEMTKMDGYTTLAFVAIDEKGERDFEFHRGSDGEYSFNNIDLSKIEKDDIIHFGSATGFLKGELKNTYFKLLEVGRKNGNFISFDPNYRDMLIKEEGIEEFKEDCKKFISSCDFLKLSDEEIKLLTEEEDLERGVEKLHSLGAKIIAVTLGGKGTLLSNGINLEIVPSIKINQVDSTGAGDAFVGAVLKKVSELENKKNLDLNSWREIISYGNKVGALTCTNYGAIDAIPNEEELREYIL</sequence>
<dbReference type="Proteomes" id="UP001222958">
    <property type="component" value="Unassembled WGS sequence"/>
</dbReference>
<evidence type="ECO:0000256" key="1">
    <source>
        <dbReference type="ARBA" id="ARBA00010688"/>
    </source>
</evidence>
<dbReference type="InterPro" id="IPR002173">
    <property type="entry name" value="Carboh/pur_kinase_PfkB_CS"/>
</dbReference>
<gene>
    <name evidence="5" type="ORF">QDQ28_01935</name>
</gene>
<keyword evidence="3 5" id="KW-0418">Kinase</keyword>
<reference evidence="5" key="1">
    <citation type="submission" date="2023-04" db="EMBL/GenBank/DDBJ databases">
        <title>Epidemiological investigation of Clostridium perfringens isolated from cattle.</title>
        <authorList>
            <person name="Tian R."/>
        </authorList>
    </citation>
    <scope>NUCLEOTIDE SEQUENCE</scope>
    <source>
        <strain evidence="5">ZWCP172</strain>
    </source>
</reference>
<dbReference type="RefSeq" id="WP_198607621.1">
    <property type="nucleotide sequence ID" value="NZ_CP092481.1"/>
</dbReference>
<name>A0AAP4A4A2_CLOPF</name>
<dbReference type="CDD" id="cd01167">
    <property type="entry name" value="bac_FRK"/>
    <property type="match status" value="1"/>
</dbReference>
<comment type="caution">
    <text evidence="5">The sequence shown here is derived from an EMBL/GenBank/DDBJ whole genome shotgun (WGS) entry which is preliminary data.</text>
</comment>
<dbReference type="Pfam" id="PF00294">
    <property type="entry name" value="PfkB"/>
    <property type="match status" value="1"/>
</dbReference>
<dbReference type="Gene3D" id="3.40.1190.20">
    <property type="match status" value="1"/>
</dbReference>
<evidence type="ECO:0000256" key="2">
    <source>
        <dbReference type="ARBA" id="ARBA00022679"/>
    </source>
</evidence>
<protein>
    <submittedName>
        <fullName evidence="5">Carbohydrate kinase</fullName>
        <ecNumber evidence="5">2.7.1.-</ecNumber>
    </submittedName>
</protein>
<evidence type="ECO:0000313" key="6">
    <source>
        <dbReference type="Proteomes" id="UP001222958"/>
    </source>
</evidence>
<keyword evidence="2 5" id="KW-0808">Transferase</keyword>
<feature type="domain" description="Carbohydrate kinase PfkB" evidence="4">
    <location>
        <begin position="1"/>
        <end position="306"/>
    </location>
</feature>
<dbReference type="SUPFAM" id="SSF53613">
    <property type="entry name" value="Ribokinase-like"/>
    <property type="match status" value="1"/>
</dbReference>
<dbReference type="AlphaFoldDB" id="A0AAP4A4A2"/>
<evidence type="ECO:0000313" key="5">
    <source>
        <dbReference type="EMBL" id="MDH2334943.1"/>
    </source>
</evidence>
<dbReference type="EMBL" id="JARVUX010000001">
    <property type="protein sequence ID" value="MDH2334943.1"/>
    <property type="molecule type" value="Genomic_DNA"/>
</dbReference>
<organism evidence="5 6">
    <name type="scientific">Clostridium perfringens</name>
    <dbReference type="NCBI Taxonomy" id="1502"/>
    <lineage>
        <taxon>Bacteria</taxon>
        <taxon>Bacillati</taxon>
        <taxon>Bacillota</taxon>
        <taxon>Clostridia</taxon>
        <taxon>Eubacteriales</taxon>
        <taxon>Clostridiaceae</taxon>
        <taxon>Clostridium</taxon>
    </lineage>
</organism>
<accession>A0AAP4A4A2</accession>
<dbReference type="EC" id="2.7.1.-" evidence="5"/>
<evidence type="ECO:0000256" key="3">
    <source>
        <dbReference type="ARBA" id="ARBA00022777"/>
    </source>
</evidence>
<dbReference type="InterPro" id="IPR029056">
    <property type="entry name" value="Ribokinase-like"/>
</dbReference>
<dbReference type="GO" id="GO:0016301">
    <property type="term" value="F:kinase activity"/>
    <property type="evidence" value="ECO:0007669"/>
    <property type="project" value="UniProtKB-KW"/>
</dbReference>
<dbReference type="InterPro" id="IPR011611">
    <property type="entry name" value="PfkB_dom"/>
</dbReference>
<dbReference type="PANTHER" id="PTHR43085">
    <property type="entry name" value="HEXOKINASE FAMILY MEMBER"/>
    <property type="match status" value="1"/>
</dbReference>
<dbReference type="InterPro" id="IPR050306">
    <property type="entry name" value="PfkB_Carbo_kinase"/>
</dbReference>
<dbReference type="PANTHER" id="PTHR43085:SF54">
    <property type="entry name" value="PUTATIVE-RELATED"/>
    <property type="match status" value="1"/>
</dbReference>